<dbReference type="InterPro" id="IPR006479">
    <property type="entry name" value="Holin"/>
</dbReference>
<dbReference type="AlphaFoldDB" id="A0A2N5IQV2"/>
<keyword evidence="4 5" id="KW-0472">Membrane</keyword>
<gene>
    <name evidence="7" type="ORF">BLI708_06720</name>
    <name evidence="6" type="ORF">Tam1G_1595</name>
</gene>
<evidence type="ECO:0000256" key="2">
    <source>
        <dbReference type="ARBA" id="ARBA00022692"/>
    </source>
</evidence>
<comment type="subcellular location">
    <subcellularLocation>
        <location evidence="1">Membrane</location>
    </subcellularLocation>
</comment>
<evidence type="ECO:0000313" key="9">
    <source>
        <dbReference type="Proteomes" id="UP000663067"/>
    </source>
</evidence>
<sequence length="88" mass="9665">MKEYEEQVEGGDQRTPGVSAATIARFAVLLLGLVNAALVMFGVDTIPIADDTINQLVALMWNIGAALWAWWKDNPISAKSRAQHAIKW</sequence>
<evidence type="ECO:0000313" key="7">
    <source>
        <dbReference type="EMBL" id="QSY56964.1"/>
    </source>
</evidence>
<dbReference type="NCBIfam" id="TIGR01592">
    <property type="entry name" value="holin_SPP1"/>
    <property type="match status" value="1"/>
</dbReference>
<accession>A0A2N5IQV2</accession>
<keyword evidence="2 5" id="KW-0812">Transmembrane</keyword>
<keyword evidence="3 5" id="KW-1133">Transmembrane helix</keyword>
<proteinExistence type="predicted"/>
<protein>
    <submittedName>
        <fullName evidence="6 7">Holin</fullName>
    </submittedName>
</protein>
<dbReference type="RefSeq" id="WP_101626135.1">
    <property type="nucleotide sequence ID" value="NZ_CP071591.1"/>
</dbReference>
<organism evidence="6 8">
    <name type="scientific">Bifidobacterium imperatoris</name>
    <dbReference type="NCBI Taxonomy" id="2020965"/>
    <lineage>
        <taxon>Bacteria</taxon>
        <taxon>Bacillati</taxon>
        <taxon>Actinomycetota</taxon>
        <taxon>Actinomycetes</taxon>
        <taxon>Bifidobacteriales</taxon>
        <taxon>Bifidobacteriaceae</taxon>
        <taxon>Bifidobacterium</taxon>
    </lineage>
</organism>
<dbReference type="Proteomes" id="UP000663067">
    <property type="component" value="Chromosome"/>
</dbReference>
<evidence type="ECO:0000313" key="8">
    <source>
        <dbReference type="Proteomes" id="UP000234855"/>
    </source>
</evidence>
<name>A0A2N5IQV2_9BIFI</name>
<keyword evidence="9" id="KW-1185">Reference proteome</keyword>
<dbReference type="Pfam" id="PF04688">
    <property type="entry name" value="Holin_SPP1"/>
    <property type="match status" value="1"/>
</dbReference>
<evidence type="ECO:0000313" key="6">
    <source>
        <dbReference type="EMBL" id="PLS24332.1"/>
    </source>
</evidence>
<dbReference type="EMBL" id="NMWV01000023">
    <property type="protein sequence ID" value="PLS24332.1"/>
    <property type="molecule type" value="Genomic_DNA"/>
</dbReference>
<feature type="transmembrane region" description="Helical" evidence="5">
    <location>
        <begin position="23"/>
        <end position="41"/>
    </location>
</feature>
<evidence type="ECO:0000256" key="5">
    <source>
        <dbReference type="SAM" id="Phobius"/>
    </source>
</evidence>
<dbReference type="EMBL" id="CP071591">
    <property type="protein sequence ID" value="QSY56964.1"/>
    <property type="molecule type" value="Genomic_DNA"/>
</dbReference>
<dbReference type="GO" id="GO:0016020">
    <property type="term" value="C:membrane"/>
    <property type="evidence" value="ECO:0007669"/>
    <property type="project" value="UniProtKB-SubCell"/>
</dbReference>
<evidence type="ECO:0000256" key="4">
    <source>
        <dbReference type="ARBA" id="ARBA00023136"/>
    </source>
</evidence>
<evidence type="ECO:0000256" key="1">
    <source>
        <dbReference type="ARBA" id="ARBA00004370"/>
    </source>
</evidence>
<evidence type="ECO:0000256" key="3">
    <source>
        <dbReference type="ARBA" id="ARBA00022989"/>
    </source>
</evidence>
<dbReference type="Proteomes" id="UP000234855">
    <property type="component" value="Unassembled WGS sequence"/>
</dbReference>
<reference evidence="6 8" key="1">
    <citation type="submission" date="2017-07" db="EMBL/GenBank/DDBJ databases">
        <title>Bifidobacterium novel species.</title>
        <authorList>
            <person name="Lugli G.A."/>
            <person name="Milani C."/>
            <person name="Duranti S."/>
            <person name="Mangifesta M."/>
        </authorList>
    </citation>
    <scope>NUCLEOTIDE SEQUENCE [LARGE SCALE GENOMIC DNA]</scope>
    <source>
        <strain evidence="6 8">45</strain>
    </source>
</reference>
<feature type="transmembrane region" description="Helical" evidence="5">
    <location>
        <begin position="53"/>
        <end position="71"/>
    </location>
</feature>
<reference evidence="7 9" key="2">
    <citation type="submission" date="2021-03" db="EMBL/GenBank/DDBJ databases">
        <title>Genome sequencing of Bifidobacterium imperatoris JCM 32708.</title>
        <authorList>
            <person name="Kim J."/>
        </authorList>
    </citation>
    <scope>NUCLEOTIDE SEQUENCE [LARGE SCALE GENOMIC DNA]</scope>
    <source>
        <strain evidence="7 9">JCM 32708</strain>
    </source>
</reference>